<dbReference type="Ensembl" id="ENSFTIT00000000818.1">
    <property type="protein sequence ID" value="ENSFTIP00000000774.1"/>
    <property type="gene ID" value="ENSFTIG00000000540.1"/>
</dbReference>
<reference evidence="1" key="1">
    <citation type="submission" date="2025-08" db="UniProtKB">
        <authorList>
            <consortium name="Ensembl"/>
        </authorList>
    </citation>
    <scope>IDENTIFICATION</scope>
</reference>
<proteinExistence type="predicted"/>
<sequence length="73" mass="8389">ILKFQETDKHVAARFNSVCSDTTIARRYTIWRKLGNGSFGNVYLVSERKAKQGEEFFLITLNWKFSGINSVSL</sequence>
<accession>A0A8C4TPP4</accession>
<protein>
    <recommendedName>
        <fullName evidence="3">Protein kinase domain-containing protein</fullName>
    </recommendedName>
</protein>
<dbReference type="Proteomes" id="UP000694562">
    <property type="component" value="Unplaced"/>
</dbReference>
<organism evidence="1 2">
    <name type="scientific">Falco tinnunculus</name>
    <name type="common">Common kestrel</name>
    <dbReference type="NCBI Taxonomy" id="100819"/>
    <lineage>
        <taxon>Eukaryota</taxon>
        <taxon>Metazoa</taxon>
        <taxon>Chordata</taxon>
        <taxon>Craniata</taxon>
        <taxon>Vertebrata</taxon>
        <taxon>Euteleostomi</taxon>
        <taxon>Archelosauria</taxon>
        <taxon>Archosauria</taxon>
        <taxon>Dinosauria</taxon>
        <taxon>Saurischia</taxon>
        <taxon>Theropoda</taxon>
        <taxon>Coelurosauria</taxon>
        <taxon>Aves</taxon>
        <taxon>Neognathae</taxon>
        <taxon>Neoaves</taxon>
        <taxon>Telluraves</taxon>
        <taxon>Australaves</taxon>
        <taxon>Falconiformes</taxon>
        <taxon>Falconidae</taxon>
        <taxon>Falco</taxon>
    </lineage>
</organism>
<name>A0A8C4TPP4_FALTI</name>
<dbReference type="SUPFAM" id="SSF56112">
    <property type="entry name" value="Protein kinase-like (PK-like)"/>
    <property type="match status" value="1"/>
</dbReference>
<dbReference type="InterPro" id="IPR011009">
    <property type="entry name" value="Kinase-like_dom_sf"/>
</dbReference>
<evidence type="ECO:0000313" key="1">
    <source>
        <dbReference type="Ensembl" id="ENSFTIP00000000774.1"/>
    </source>
</evidence>
<evidence type="ECO:0000313" key="2">
    <source>
        <dbReference type="Proteomes" id="UP000694562"/>
    </source>
</evidence>
<dbReference type="OMA" id="ARRYTIW"/>
<dbReference type="Gene3D" id="3.30.200.20">
    <property type="entry name" value="Phosphorylase Kinase, domain 1"/>
    <property type="match status" value="1"/>
</dbReference>
<reference evidence="1" key="2">
    <citation type="submission" date="2025-09" db="UniProtKB">
        <authorList>
            <consortium name="Ensembl"/>
        </authorList>
    </citation>
    <scope>IDENTIFICATION</scope>
</reference>
<dbReference type="OrthoDB" id="248923at2759"/>
<evidence type="ECO:0008006" key="3">
    <source>
        <dbReference type="Google" id="ProtNLM"/>
    </source>
</evidence>
<keyword evidence="2" id="KW-1185">Reference proteome</keyword>
<dbReference type="AlphaFoldDB" id="A0A8C4TPP4"/>